<dbReference type="FunFam" id="2.60.40.10:FF:000182">
    <property type="entry name" value="Gamma intimin"/>
    <property type="match status" value="3"/>
</dbReference>
<evidence type="ECO:0000256" key="1">
    <source>
        <dbReference type="ARBA" id="ARBA00004442"/>
    </source>
</evidence>
<evidence type="ECO:0000313" key="10">
    <source>
        <dbReference type="Proteomes" id="UP000375525"/>
    </source>
</evidence>
<dbReference type="InterPro" id="IPR024519">
    <property type="entry name" value="IAT_beta"/>
</dbReference>
<keyword evidence="4" id="KW-0472">Membrane</keyword>
<dbReference type="InterPro" id="IPR003535">
    <property type="entry name" value="Intimin/invasin_bac"/>
</dbReference>
<dbReference type="InterPro" id="IPR013783">
    <property type="entry name" value="Ig-like_fold"/>
</dbReference>
<dbReference type="InterPro" id="IPR051715">
    <property type="entry name" value="Intimin-Invasin_domain"/>
</dbReference>
<feature type="domain" description="Big-1" evidence="7">
    <location>
        <begin position="778"/>
        <end position="870"/>
    </location>
</feature>
<evidence type="ECO:0000256" key="3">
    <source>
        <dbReference type="ARBA" id="ARBA00022737"/>
    </source>
</evidence>
<evidence type="ECO:0000256" key="2">
    <source>
        <dbReference type="ARBA" id="ARBA00010116"/>
    </source>
</evidence>
<evidence type="ECO:0000256" key="5">
    <source>
        <dbReference type="ARBA" id="ARBA00023237"/>
    </source>
</evidence>
<keyword evidence="3" id="KW-0677">Repeat</keyword>
<feature type="domain" description="Big-1" evidence="7">
    <location>
        <begin position="1078"/>
        <end position="1170"/>
    </location>
</feature>
<dbReference type="InterPro" id="IPR036779">
    <property type="entry name" value="LysM_dom_sf"/>
</dbReference>
<dbReference type="InterPro" id="IPR038177">
    <property type="entry name" value="IAT_beta_sf"/>
</dbReference>
<protein>
    <recommendedName>
        <fullName evidence="11">Invasin</fullName>
    </recommendedName>
</protein>
<dbReference type="PRINTS" id="PR01369">
    <property type="entry name" value="INTIMIN"/>
</dbReference>
<dbReference type="InterPro" id="IPR008964">
    <property type="entry name" value="Invasin/intimin_cell_adhesion"/>
</dbReference>
<feature type="domain" description="Big-1" evidence="7">
    <location>
        <begin position="979"/>
        <end position="1068"/>
    </location>
</feature>
<dbReference type="Pfam" id="PF01476">
    <property type="entry name" value="LysM"/>
    <property type="match status" value="1"/>
</dbReference>
<dbReference type="FunFam" id="2.40.160.160:FF:000001">
    <property type="entry name" value="Intimin-like inverse autotransporter SinH"/>
    <property type="match status" value="1"/>
</dbReference>
<evidence type="ECO:0000259" key="8">
    <source>
        <dbReference type="PROSITE" id="PS51782"/>
    </source>
</evidence>
<dbReference type="GO" id="GO:0007155">
    <property type="term" value="P:cell adhesion"/>
    <property type="evidence" value="ECO:0007669"/>
    <property type="project" value="InterPro"/>
</dbReference>
<proteinExistence type="inferred from homology"/>
<dbReference type="SUPFAM" id="SSF49373">
    <property type="entry name" value="Invasin/intimin cell-adhesion fragments"/>
    <property type="match status" value="8"/>
</dbReference>
<dbReference type="SMART" id="SM00634">
    <property type="entry name" value="BID_1"/>
    <property type="match status" value="8"/>
</dbReference>
<gene>
    <name evidence="9" type="ORF">PS880_00879</name>
</gene>
<feature type="domain" description="Big-1" evidence="7">
    <location>
        <begin position="1180"/>
        <end position="1270"/>
    </location>
</feature>
<feature type="domain" description="Big-1" evidence="7">
    <location>
        <begin position="880"/>
        <end position="969"/>
    </location>
</feature>
<accession>A0A5E7HGS9</accession>
<dbReference type="PANTHER" id="PTHR39576:SF2">
    <property type="entry name" value="ATTACHING AND EFFACING PROTEIN HOMOLOG-RELATED"/>
    <property type="match status" value="1"/>
</dbReference>
<reference evidence="9 10" key="1">
    <citation type="submission" date="2019-09" db="EMBL/GenBank/DDBJ databases">
        <authorList>
            <person name="Chandra G."/>
            <person name="Truman W A."/>
        </authorList>
    </citation>
    <scope>NUCLEOTIDE SEQUENCE [LARGE SCALE GENOMIC DNA]</scope>
    <source>
        <strain evidence="9">PS880</strain>
    </source>
</reference>
<dbReference type="Gene3D" id="2.60.40.10">
    <property type="entry name" value="Immunoglobulins"/>
    <property type="match status" value="8"/>
</dbReference>
<evidence type="ECO:0000259" key="7">
    <source>
        <dbReference type="PROSITE" id="PS51127"/>
    </source>
</evidence>
<evidence type="ECO:0000256" key="4">
    <source>
        <dbReference type="ARBA" id="ARBA00023136"/>
    </source>
</evidence>
<dbReference type="InterPro" id="IPR003344">
    <property type="entry name" value="Big_1_dom"/>
</dbReference>
<keyword evidence="5" id="KW-0998">Cell outer membrane</keyword>
<dbReference type="Gene3D" id="3.10.350.10">
    <property type="entry name" value="LysM domain"/>
    <property type="match status" value="1"/>
</dbReference>
<comment type="subcellular location">
    <subcellularLocation>
        <location evidence="1">Cell outer membrane</location>
    </subcellularLocation>
</comment>
<feature type="domain" description="Big-1" evidence="7">
    <location>
        <begin position="571"/>
        <end position="670"/>
    </location>
</feature>
<dbReference type="PANTHER" id="PTHR39576">
    <property type="entry name" value="ATTACHING AND EFFACING PROTEIN HOMOLOG-RELATED-RELATED"/>
    <property type="match status" value="1"/>
</dbReference>
<evidence type="ECO:0000256" key="6">
    <source>
        <dbReference type="SAM" id="MobiDB-lite"/>
    </source>
</evidence>
<dbReference type="SMART" id="SM00257">
    <property type="entry name" value="LysM"/>
    <property type="match status" value="1"/>
</dbReference>
<dbReference type="Pfam" id="PF11924">
    <property type="entry name" value="IAT_beta"/>
    <property type="match status" value="1"/>
</dbReference>
<comment type="similarity">
    <text evidence="2">Belongs to the intimin/invasin family.</text>
</comment>
<dbReference type="Gene3D" id="2.40.160.160">
    <property type="entry name" value="Inverse autotransporter, beta-domain"/>
    <property type="match status" value="1"/>
</dbReference>
<evidence type="ECO:0008006" key="11">
    <source>
        <dbReference type="Google" id="ProtNLM"/>
    </source>
</evidence>
<feature type="domain" description="Big-1" evidence="7">
    <location>
        <begin position="680"/>
        <end position="770"/>
    </location>
</feature>
<name>A0A5E7HGS9_PSEFL</name>
<dbReference type="InterPro" id="IPR018392">
    <property type="entry name" value="LysM"/>
</dbReference>
<feature type="domain" description="LysM" evidence="8">
    <location>
        <begin position="19"/>
        <end position="67"/>
    </location>
</feature>
<dbReference type="EMBL" id="CABVIH010000003">
    <property type="protein sequence ID" value="VVO62566.1"/>
    <property type="molecule type" value="Genomic_DNA"/>
</dbReference>
<dbReference type="Proteomes" id="UP000375525">
    <property type="component" value="Unassembled WGS sequence"/>
</dbReference>
<feature type="compositionally biased region" description="Polar residues" evidence="6">
    <location>
        <begin position="80"/>
        <end position="101"/>
    </location>
</feature>
<feature type="domain" description="Big-1" evidence="7">
    <location>
        <begin position="473"/>
        <end position="564"/>
    </location>
</feature>
<feature type="region of interest" description="Disordered" evidence="6">
    <location>
        <begin position="73"/>
        <end position="101"/>
    </location>
</feature>
<dbReference type="GO" id="GO:0009279">
    <property type="term" value="C:cell outer membrane"/>
    <property type="evidence" value="ECO:0007669"/>
    <property type="project" value="UniProtKB-SubCell"/>
</dbReference>
<dbReference type="Gene3D" id="2.60.40.2700">
    <property type="match status" value="1"/>
</dbReference>
<evidence type="ECO:0000313" key="9">
    <source>
        <dbReference type="EMBL" id="VVO62566.1"/>
    </source>
</evidence>
<sequence length="1350" mass="138995">MAVAAPKAEVSLTVSDETQRYVLRKNETVVSVAKKFGLTVDELRQLNKLRTFSKPFAKLGAGDELDVPHSLPQGIAPRASDNSNDSGLASHANTAGTMLHNGNTSGAAANMAHSVALGQGNALVEEWLNNYGTARAQINVDRDSNLSGSELDWLLPVYEDPNNLLFTQVGVRNKDGRTTTNLGVGARTLKDDWLYGVNSFFDNDITGKNHRVGVGAEAWADFLKFSANGYMGITNWHQSRDFEDYNERPANGFDVRTKAYLPFYPQIGSLLMYEKYFGKEVALFGKGDRRKNPQAVTGGVNYTPIPLITTGLEHRSDSGGNSDSSVGLQFTFRPGASLRSHFNPEAVAASRTLAGSRHDLVDRNNNIVLEYKKQELLRLALPAQVMGPAGNVGKLTGQVTAKHGVRQIDWDASAVIAAGGAVARTSLTALDVTFPPYQAGGDNSYLLSAVAQDQRGNVSNRETTRVYVTPPLTLAMSVVSDNASSNGIASNRVQALVTEPGQGKPVPDQMITFSADNGATILNSTVSTNSAGVAISDLTNNVSGVSVVTALYNGTTQSVPTRFGPHDAADITSLVATVDNAVANGLATNTVQATVLDGDGKPLTAQTVNFSMSRGTATVSTARQDSATVTAVTDERGQATATFSSTVAAGATVKAQLGNGRSRTTDVIFTADGSTATITAANMTVLQDNSVSNGLQNNRVKVIVTDAFNNAVPNQTVNFTADNGARVVTSTVITDNSGSAVAGVVSFTVGVSVVTASINGNSQSVDTTFGPRVASASVTDLTVLIDNAKADGLATNSVQASIKDVDGNVLPNMPVTFVVTAGTANVLTVSVDTDAAGQAVTLLNSTVTGAATVTAALNNGRDRAVDTRFTADGGTATITTANIRVTADNALANGTALNSVQVMVTDANGNVVPNQPVTFSADNGATISGSMNTNDLGIATATLTNTAAGVTEVTAATNGNSQSKNTSFVADDSTATITSANLTVSTDNAIADGTASNAVQVIVTDANGNVVPNQPVTFSVDNGSTISGSMDTNDQGIATATLTNTTAGVTAVTAATNGNSQSKNTTFIADSSTADILSGNLTVLTNDALANDMAANRVQVQVTDSHNNPVPNQSVTFSVESGVAIVVTDTVVTDGSGLADTALTSTVASGVTVKATLGNGRNESVNLNFTADSGSATITAANLTVLDNNAVANGVQTNQVQVKVTDAYDNVVPNQAVAFIAGNGALLSTPSATTDVDGQAIVTLTNTLAGNSQVTATTNSVSQTVTLTFVASLDAIAITGLVAGFPQVGVPLTVTPSCSGGCSSLGIDYRWQKETAPDSGSYADISGASTSTYLPLKEDQRRQIRVLASD</sequence>
<dbReference type="PROSITE" id="PS51782">
    <property type="entry name" value="LYSM"/>
    <property type="match status" value="1"/>
</dbReference>
<dbReference type="PROSITE" id="PS51127">
    <property type="entry name" value="BIG1"/>
    <property type="match status" value="8"/>
</dbReference>
<dbReference type="Pfam" id="PF02369">
    <property type="entry name" value="Big_1"/>
    <property type="match status" value="8"/>
</dbReference>
<organism evidence="9 10">
    <name type="scientific">Pseudomonas fluorescens</name>
    <dbReference type="NCBI Taxonomy" id="294"/>
    <lineage>
        <taxon>Bacteria</taxon>
        <taxon>Pseudomonadati</taxon>
        <taxon>Pseudomonadota</taxon>
        <taxon>Gammaproteobacteria</taxon>
        <taxon>Pseudomonadales</taxon>
        <taxon>Pseudomonadaceae</taxon>
        <taxon>Pseudomonas</taxon>
    </lineage>
</organism>